<proteinExistence type="predicted"/>
<dbReference type="HOGENOM" id="CLU_066192_4_4_0"/>
<keyword evidence="1" id="KW-0238">DNA-binding</keyword>
<reference evidence="4" key="2">
    <citation type="submission" date="2012-03" db="EMBL/GenBank/DDBJ databases">
        <title>The complete genome sequence of the pioneer microbe on fresh volcanic deposit, Leptospirillum ferrooxidans strain C2-3.</title>
        <authorList>
            <person name="Fujimura R."/>
            <person name="Sato Y."/>
            <person name="Nishizawa T."/>
            <person name="Nanba K."/>
            <person name="Oshima K."/>
            <person name="Hattori M."/>
            <person name="Kamijo T."/>
            <person name="Ohta H."/>
        </authorList>
    </citation>
    <scope>NUCLEOTIDE SEQUENCE [LARGE SCALE GENOMIC DNA]</scope>
    <source>
        <strain evidence="4">C2-3</strain>
    </source>
</reference>
<evidence type="ECO:0000313" key="4">
    <source>
        <dbReference type="Proteomes" id="UP000007382"/>
    </source>
</evidence>
<dbReference type="KEGG" id="lfc:LFE_0805"/>
<evidence type="ECO:0000256" key="1">
    <source>
        <dbReference type="ARBA" id="ARBA00023125"/>
    </source>
</evidence>
<dbReference type="GO" id="GO:0003677">
    <property type="term" value="F:DNA binding"/>
    <property type="evidence" value="ECO:0007669"/>
    <property type="project" value="UniProtKB-KW"/>
</dbReference>
<protein>
    <submittedName>
        <fullName evidence="3">Putative transcriptional regulator, XRE family</fullName>
    </submittedName>
</protein>
<gene>
    <name evidence="3" type="ordered locus">LFE_0805</name>
</gene>
<feature type="domain" description="HTH cro/C1-type" evidence="2">
    <location>
        <begin position="5"/>
        <end position="50"/>
    </location>
</feature>
<dbReference type="PANTHER" id="PTHR46558:SF11">
    <property type="entry name" value="HTH-TYPE TRANSCRIPTIONAL REGULATOR XRE"/>
    <property type="match status" value="1"/>
</dbReference>
<dbReference type="CDD" id="cd00093">
    <property type="entry name" value="HTH_XRE"/>
    <property type="match status" value="1"/>
</dbReference>
<dbReference type="PROSITE" id="PS50943">
    <property type="entry name" value="HTH_CROC1"/>
    <property type="match status" value="1"/>
</dbReference>
<dbReference type="Pfam" id="PF01381">
    <property type="entry name" value="HTH_3"/>
    <property type="match status" value="1"/>
</dbReference>
<evidence type="ECO:0000259" key="2">
    <source>
        <dbReference type="PROSITE" id="PS50943"/>
    </source>
</evidence>
<dbReference type="Gene3D" id="1.10.260.40">
    <property type="entry name" value="lambda repressor-like DNA-binding domains"/>
    <property type="match status" value="1"/>
</dbReference>
<name>I0IMM0_LEPFC</name>
<dbReference type="PATRIC" id="fig|1162668.3.peg.945"/>
<dbReference type="InterPro" id="IPR010982">
    <property type="entry name" value="Lambda_DNA-bd_dom_sf"/>
</dbReference>
<dbReference type="SUPFAM" id="SSF47413">
    <property type="entry name" value="lambda repressor-like DNA-binding domains"/>
    <property type="match status" value="1"/>
</dbReference>
<evidence type="ECO:0000313" key="3">
    <source>
        <dbReference type="EMBL" id="BAM06519.1"/>
    </source>
</evidence>
<dbReference type="STRING" id="1162668.LFE_0805"/>
<dbReference type="AlphaFoldDB" id="I0IMM0"/>
<organism evidence="3 4">
    <name type="scientific">Leptospirillum ferrooxidans (strain C2-3)</name>
    <dbReference type="NCBI Taxonomy" id="1162668"/>
    <lineage>
        <taxon>Bacteria</taxon>
        <taxon>Pseudomonadati</taxon>
        <taxon>Nitrospirota</taxon>
        <taxon>Nitrospiria</taxon>
        <taxon>Nitrospirales</taxon>
        <taxon>Nitrospiraceae</taxon>
        <taxon>Leptospirillum</taxon>
    </lineage>
</organism>
<dbReference type="EMBL" id="AP012342">
    <property type="protein sequence ID" value="BAM06519.1"/>
    <property type="molecule type" value="Genomic_DNA"/>
</dbReference>
<dbReference type="InterPro" id="IPR001387">
    <property type="entry name" value="Cro/C1-type_HTH"/>
</dbReference>
<dbReference type="Proteomes" id="UP000007382">
    <property type="component" value="Chromosome"/>
</dbReference>
<dbReference type="SMART" id="SM00530">
    <property type="entry name" value="HTH_XRE"/>
    <property type="match status" value="1"/>
</dbReference>
<reference evidence="3 4" key="1">
    <citation type="journal article" date="2012" name="J. Bacteriol.">
        <title>Complete Genome Sequence of Leptospirillum ferrooxidans Strain C2-3, Isolated from a Fresh Volcanic Ash Deposit on the Island of Miyake, Japan.</title>
        <authorList>
            <person name="Fujimura R."/>
            <person name="Sato Y."/>
            <person name="Nishizawa T."/>
            <person name="Oshima K."/>
            <person name="Kim S.-W."/>
            <person name="Hattori M."/>
            <person name="Kamijo T."/>
            <person name="Ohta H."/>
        </authorList>
    </citation>
    <scope>NUCLEOTIDE SEQUENCE [LARGE SCALE GENOMIC DNA]</scope>
    <source>
        <strain evidence="3 4">C2-3</strain>
    </source>
</reference>
<accession>I0IMM0</accession>
<sequence>MRGALSQAILAHRLGISQTDISRYESGSRIPPITLLTAIAMEFHVSLDWLVLGERDQSSETVVSEPSLQSNEDRQLMILIRQLDRKDRTLIKELAMRLAELASHRIS</sequence>
<dbReference type="PANTHER" id="PTHR46558">
    <property type="entry name" value="TRACRIPTIONAL REGULATORY PROTEIN-RELATED-RELATED"/>
    <property type="match status" value="1"/>
</dbReference>
<keyword evidence="4" id="KW-1185">Reference proteome</keyword>